<dbReference type="PANTHER" id="PTHR33911">
    <property type="entry name" value="RRNA-PROCESSING PROTEIN EFG1"/>
    <property type="match status" value="1"/>
</dbReference>
<feature type="compositionally biased region" description="Low complexity" evidence="9">
    <location>
        <begin position="243"/>
        <end position="254"/>
    </location>
</feature>
<dbReference type="InterPro" id="IPR050786">
    <property type="entry name" value="EFG1_rRNA-proc"/>
</dbReference>
<feature type="compositionally biased region" description="Basic and acidic residues" evidence="9">
    <location>
        <begin position="224"/>
        <end position="242"/>
    </location>
</feature>
<feature type="compositionally biased region" description="Basic and acidic residues" evidence="9">
    <location>
        <begin position="1"/>
        <end position="17"/>
    </location>
</feature>
<name>A0ABR3YM37_9PEZI</name>
<feature type="region of interest" description="Disordered" evidence="9">
    <location>
        <begin position="167"/>
        <end position="284"/>
    </location>
</feature>
<dbReference type="InterPro" id="IPR019310">
    <property type="entry name" value="Efg1"/>
</dbReference>
<evidence type="ECO:0000313" key="11">
    <source>
        <dbReference type="Proteomes" id="UP001583186"/>
    </source>
</evidence>
<accession>A0ABR3YM37</accession>
<gene>
    <name evidence="10" type="primary">EFG1</name>
    <name evidence="10" type="ORF">Sste5346_008940</name>
</gene>
<keyword evidence="8" id="KW-0539">Nucleus</keyword>
<evidence type="ECO:0000256" key="1">
    <source>
        <dbReference type="ARBA" id="ARBA00002773"/>
    </source>
</evidence>
<sequence>MGEKRQYGDYAEHPDRVAKRHKDGNNFDSNKPRHQQPGFKKHSRRPESSNWAKKRARTIERRLRNPDSLPANVQRDLESELAALQRQIEDRQDKRLRAHMIGKYHMLRFFERKKATRRQKQLKKRHDSTDDAVEKAELAKDLAVAEIDVLYPQYYPFLEAYVSLYPQSGKKGEGKDGEEKEEKEDKEDDKDDKNTVQFSRSPRPPMWDEIKTAYEAGGLRALQKIRDRQPPKEAKQGKETKSGKNNKGGKASADANEDKPNKKSLQAKVEEESDSDGGGFFEMD</sequence>
<dbReference type="PANTHER" id="PTHR33911:SF1">
    <property type="entry name" value="RRNA-PROCESSING PROTEIN EFG1"/>
    <property type="match status" value="1"/>
</dbReference>
<proteinExistence type="inferred from homology"/>
<feature type="compositionally biased region" description="Basic and acidic residues" evidence="9">
    <location>
        <begin position="170"/>
        <end position="180"/>
    </location>
</feature>
<dbReference type="Proteomes" id="UP001583186">
    <property type="component" value="Unassembled WGS sequence"/>
</dbReference>
<evidence type="ECO:0000256" key="8">
    <source>
        <dbReference type="ARBA" id="ARBA00023242"/>
    </source>
</evidence>
<evidence type="ECO:0000256" key="6">
    <source>
        <dbReference type="ARBA" id="ARBA00022552"/>
    </source>
</evidence>
<evidence type="ECO:0000313" key="10">
    <source>
        <dbReference type="EMBL" id="KAL1889373.1"/>
    </source>
</evidence>
<dbReference type="EMBL" id="JAWCUI010000075">
    <property type="protein sequence ID" value="KAL1889373.1"/>
    <property type="molecule type" value="Genomic_DNA"/>
</dbReference>
<reference evidence="10 11" key="1">
    <citation type="journal article" date="2024" name="IMA Fungus">
        <title>IMA Genome - F19 : A genome assembly and annotation guide to empower mycologists, including annotated draft genome sequences of Ceratocystis pirilliformis, Diaporthe australafricana, Fusarium ophioides, Paecilomyces lecythidis, and Sporothrix stenoceras.</title>
        <authorList>
            <person name="Aylward J."/>
            <person name="Wilson A.M."/>
            <person name="Visagie C.M."/>
            <person name="Spraker J."/>
            <person name="Barnes I."/>
            <person name="Buitendag C."/>
            <person name="Ceriani C."/>
            <person name="Del Mar Angel L."/>
            <person name="du Plessis D."/>
            <person name="Fuchs T."/>
            <person name="Gasser K."/>
            <person name="Kramer D."/>
            <person name="Li W."/>
            <person name="Munsamy K."/>
            <person name="Piso A."/>
            <person name="Price J.L."/>
            <person name="Sonnekus B."/>
            <person name="Thomas C."/>
            <person name="van der Nest A."/>
            <person name="van Dijk A."/>
            <person name="van Heerden A."/>
            <person name="van Vuuren N."/>
            <person name="Yilmaz N."/>
            <person name="Duong T.A."/>
            <person name="van der Merwe N.A."/>
            <person name="Wingfield M.J."/>
            <person name="Wingfield B.D."/>
        </authorList>
    </citation>
    <scope>NUCLEOTIDE SEQUENCE [LARGE SCALE GENOMIC DNA]</scope>
    <source>
        <strain evidence="10 11">CMW 5346</strain>
    </source>
</reference>
<comment type="caution">
    <text evidence="10">The sequence shown here is derived from an EMBL/GenBank/DDBJ whole genome shotgun (WGS) entry which is preliminary data.</text>
</comment>
<keyword evidence="7" id="KW-0175">Coiled coil</keyword>
<evidence type="ECO:0000256" key="9">
    <source>
        <dbReference type="SAM" id="MobiDB-lite"/>
    </source>
</evidence>
<evidence type="ECO:0000256" key="5">
    <source>
        <dbReference type="ARBA" id="ARBA00019827"/>
    </source>
</evidence>
<comment type="function">
    <text evidence="1">Involved in rRNA processing.</text>
</comment>
<evidence type="ECO:0000256" key="7">
    <source>
        <dbReference type="ARBA" id="ARBA00023054"/>
    </source>
</evidence>
<organism evidence="10 11">
    <name type="scientific">Sporothrix stenoceras</name>
    <dbReference type="NCBI Taxonomy" id="5173"/>
    <lineage>
        <taxon>Eukaryota</taxon>
        <taxon>Fungi</taxon>
        <taxon>Dikarya</taxon>
        <taxon>Ascomycota</taxon>
        <taxon>Pezizomycotina</taxon>
        <taxon>Sordariomycetes</taxon>
        <taxon>Sordariomycetidae</taxon>
        <taxon>Ophiostomatales</taxon>
        <taxon>Ophiostomataceae</taxon>
        <taxon>Sporothrix</taxon>
    </lineage>
</organism>
<feature type="compositionally biased region" description="Acidic residues" evidence="9">
    <location>
        <begin position="181"/>
        <end position="190"/>
    </location>
</feature>
<evidence type="ECO:0000256" key="4">
    <source>
        <dbReference type="ARBA" id="ARBA00018689"/>
    </source>
</evidence>
<evidence type="ECO:0000256" key="3">
    <source>
        <dbReference type="ARBA" id="ARBA00006916"/>
    </source>
</evidence>
<protein>
    <recommendedName>
        <fullName evidence="4">rRNA-processing protein EFG1</fullName>
    </recommendedName>
    <alternativeName>
        <fullName evidence="5">rRNA-processing protein efg1</fullName>
    </alternativeName>
</protein>
<feature type="region of interest" description="Disordered" evidence="9">
    <location>
        <begin position="1"/>
        <end position="71"/>
    </location>
</feature>
<keyword evidence="11" id="KW-1185">Reference proteome</keyword>
<comment type="subcellular location">
    <subcellularLocation>
        <location evidence="2">Nucleus</location>
        <location evidence="2">Nucleolus</location>
    </subcellularLocation>
</comment>
<comment type="similarity">
    <text evidence="3">Belongs to the EFG1 family.</text>
</comment>
<evidence type="ECO:0000256" key="2">
    <source>
        <dbReference type="ARBA" id="ARBA00004604"/>
    </source>
</evidence>
<dbReference type="Pfam" id="PF10153">
    <property type="entry name" value="Efg1"/>
    <property type="match status" value="1"/>
</dbReference>
<keyword evidence="6" id="KW-0698">rRNA processing</keyword>